<dbReference type="PROSITE" id="PS00622">
    <property type="entry name" value="HTH_LUXR_1"/>
    <property type="match status" value="1"/>
</dbReference>
<protein>
    <submittedName>
        <fullName evidence="6">Two-component system regulator</fullName>
    </submittedName>
</protein>
<name>A0A3B6W2H7_BRAPL</name>
<dbReference type="GO" id="GO:0006355">
    <property type="term" value="P:regulation of DNA-templated transcription"/>
    <property type="evidence" value="ECO:0007669"/>
    <property type="project" value="InterPro"/>
</dbReference>
<dbReference type="Pfam" id="PF00196">
    <property type="entry name" value="GerE"/>
    <property type="match status" value="1"/>
</dbReference>
<dbReference type="SUPFAM" id="SSF46894">
    <property type="entry name" value="C-terminal effector domain of the bipartite response regulators"/>
    <property type="match status" value="1"/>
</dbReference>
<dbReference type="AlphaFoldDB" id="A0A3B6W2H7"/>
<dbReference type="PANTHER" id="PTHR44688">
    <property type="entry name" value="DNA-BINDING TRANSCRIPTIONAL ACTIVATOR DEVR_DOSR"/>
    <property type="match status" value="1"/>
</dbReference>
<dbReference type="RefSeq" id="WP_015274699.1">
    <property type="nucleotide sequence ID" value="NC_019908.1"/>
</dbReference>
<dbReference type="InterPro" id="IPR000792">
    <property type="entry name" value="Tscrpt_reg_LuxR_C"/>
</dbReference>
<evidence type="ECO:0000313" key="7">
    <source>
        <dbReference type="Proteomes" id="UP000010793"/>
    </source>
</evidence>
<dbReference type="PROSITE" id="PS50043">
    <property type="entry name" value="HTH_LUXR_2"/>
    <property type="match status" value="1"/>
</dbReference>
<organism evidence="6 7">
    <name type="scientific">Brachyspira pilosicoli P43/6/78</name>
    <dbReference type="NCBI Taxonomy" id="1042417"/>
    <lineage>
        <taxon>Bacteria</taxon>
        <taxon>Pseudomonadati</taxon>
        <taxon>Spirochaetota</taxon>
        <taxon>Spirochaetia</taxon>
        <taxon>Brachyspirales</taxon>
        <taxon>Brachyspiraceae</taxon>
        <taxon>Brachyspira</taxon>
    </lineage>
</organism>
<dbReference type="KEGG" id="bpip:BPP43_09010"/>
<gene>
    <name evidence="6" type="ORF">BPP43_09010</name>
</gene>
<dbReference type="InterPro" id="IPR036388">
    <property type="entry name" value="WH-like_DNA-bd_sf"/>
</dbReference>
<evidence type="ECO:0000256" key="2">
    <source>
        <dbReference type="ARBA" id="ARBA00023125"/>
    </source>
</evidence>
<dbReference type="InterPro" id="IPR016032">
    <property type="entry name" value="Sig_transdc_resp-reg_C-effctor"/>
</dbReference>
<reference evidence="6 7" key="1">
    <citation type="journal article" date="2013" name="Genome Announc.">
        <title>Complete Genome Sequence of the Porcine Strain Brachyspira pilosicoli P43/6/78(T.).</title>
        <authorList>
            <person name="Lin C."/>
            <person name="den Bakker H.C."/>
            <person name="Suzuki H."/>
            <person name="Lefebure T."/>
            <person name="Ponnala L."/>
            <person name="Sun Q."/>
            <person name="Stanhope M.J."/>
            <person name="Wiedmann M."/>
            <person name="Duhamel G.E."/>
        </authorList>
    </citation>
    <scope>NUCLEOTIDE SEQUENCE [LARGE SCALE GENOMIC DNA]</scope>
    <source>
        <strain evidence="6 7">P43/6/78</strain>
    </source>
</reference>
<feature type="domain" description="HTH luxR-type" evidence="5">
    <location>
        <begin position="256"/>
        <end position="320"/>
    </location>
</feature>
<dbReference type="GO" id="GO:0003677">
    <property type="term" value="F:DNA binding"/>
    <property type="evidence" value="ECO:0007669"/>
    <property type="project" value="UniProtKB-KW"/>
</dbReference>
<evidence type="ECO:0000256" key="1">
    <source>
        <dbReference type="ARBA" id="ARBA00023015"/>
    </source>
</evidence>
<evidence type="ECO:0000259" key="5">
    <source>
        <dbReference type="PROSITE" id="PS50043"/>
    </source>
</evidence>
<accession>A0A3B6W2H7</accession>
<dbReference type="Gene3D" id="1.10.10.10">
    <property type="entry name" value="Winged helix-like DNA-binding domain superfamily/Winged helix DNA-binding domain"/>
    <property type="match status" value="1"/>
</dbReference>
<dbReference type="SMART" id="SM00421">
    <property type="entry name" value="HTH_LUXR"/>
    <property type="match status" value="1"/>
</dbReference>
<dbReference type="PRINTS" id="PR00038">
    <property type="entry name" value="HTHLUXR"/>
</dbReference>
<dbReference type="Proteomes" id="UP000010793">
    <property type="component" value="Chromosome"/>
</dbReference>
<evidence type="ECO:0000256" key="4">
    <source>
        <dbReference type="SAM" id="Phobius"/>
    </source>
</evidence>
<feature type="transmembrane region" description="Helical" evidence="4">
    <location>
        <begin position="6"/>
        <end position="32"/>
    </location>
</feature>
<feature type="transmembrane region" description="Helical" evidence="4">
    <location>
        <begin position="39"/>
        <end position="58"/>
    </location>
</feature>
<sequence length="320" mass="38193">MNYVFNYLLLIFYLLSFVIGFSTIFYSIVYYIIERVLWLKYYIIFLFTFGILIFIRTIKLITLLTLPSFTSNNIFNMLYFFILTLAMALMLYFIPAFLYRFLKIKWSIKTNLSYLILSVFYFVLSIIGILTSFNIYILSSMIFYISIFYLLVVGFLNYKNIEDKTIKFIVKVLGIITILIYPVLIYQLIIYRKDFMNINSIDVTLMLFYTWWNLVMLGYLLWYFISMIKSNNNRISDSLCEKNDESDNNIKLEEKIEVNDFNLTKREKQILSYLLSGKTNKEISLIFDISLNTVNNHVANIYYKSGVKNRVELVNKFSKY</sequence>
<keyword evidence="1" id="KW-0805">Transcription regulation</keyword>
<keyword evidence="2" id="KW-0238">DNA-binding</keyword>
<dbReference type="PANTHER" id="PTHR44688:SF16">
    <property type="entry name" value="DNA-BINDING TRANSCRIPTIONAL ACTIVATOR DEVR_DOSR"/>
    <property type="match status" value="1"/>
</dbReference>
<dbReference type="CDD" id="cd06170">
    <property type="entry name" value="LuxR_C_like"/>
    <property type="match status" value="1"/>
</dbReference>
<proteinExistence type="predicted"/>
<feature type="transmembrane region" description="Helical" evidence="4">
    <location>
        <begin position="203"/>
        <end position="225"/>
    </location>
</feature>
<feature type="transmembrane region" description="Helical" evidence="4">
    <location>
        <begin position="78"/>
        <end position="99"/>
    </location>
</feature>
<feature type="transmembrane region" description="Helical" evidence="4">
    <location>
        <begin position="111"/>
        <end position="130"/>
    </location>
</feature>
<keyword evidence="4" id="KW-0812">Transmembrane</keyword>
<feature type="transmembrane region" description="Helical" evidence="4">
    <location>
        <begin position="136"/>
        <end position="156"/>
    </location>
</feature>
<keyword evidence="4" id="KW-0472">Membrane</keyword>
<keyword evidence="7" id="KW-1185">Reference proteome</keyword>
<keyword evidence="3" id="KW-0804">Transcription</keyword>
<dbReference type="EMBL" id="CP002873">
    <property type="protein sequence ID" value="AGA66987.1"/>
    <property type="molecule type" value="Genomic_DNA"/>
</dbReference>
<evidence type="ECO:0000313" key="6">
    <source>
        <dbReference type="EMBL" id="AGA66987.1"/>
    </source>
</evidence>
<keyword evidence="4" id="KW-1133">Transmembrane helix</keyword>
<evidence type="ECO:0000256" key="3">
    <source>
        <dbReference type="ARBA" id="ARBA00023163"/>
    </source>
</evidence>
<feature type="transmembrane region" description="Helical" evidence="4">
    <location>
        <begin position="168"/>
        <end position="191"/>
    </location>
</feature>